<evidence type="ECO:0000313" key="2">
    <source>
        <dbReference type="Proteomes" id="UP000027064"/>
    </source>
</evidence>
<comment type="caution">
    <text evidence="1">The sequence shown here is derived from an EMBL/GenBank/DDBJ whole genome shotgun (WGS) entry which is preliminary data.</text>
</comment>
<reference evidence="1 2" key="1">
    <citation type="submission" date="2014-05" db="EMBL/GenBank/DDBJ databases">
        <title>Genome Sequence of Flavobacterium sp. EM1321.</title>
        <authorList>
            <person name="Shin S.-K."/>
            <person name="Yi H."/>
        </authorList>
    </citation>
    <scope>NUCLEOTIDE SEQUENCE [LARGE SCALE GENOMIC DNA]</scope>
    <source>
        <strain evidence="1 2">EM1321</strain>
    </source>
</reference>
<dbReference type="OrthoDB" id="1143847at2"/>
<protein>
    <submittedName>
        <fullName evidence="1">Excinuclease ABC subunit B</fullName>
    </submittedName>
</protein>
<dbReference type="eggNOG" id="ENOG5031HWH">
    <property type="taxonomic scope" value="Bacteria"/>
</dbReference>
<name>A0A066WYV9_9FLAO</name>
<dbReference type="Proteomes" id="UP000027064">
    <property type="component" value="Unassembled WGS sequence"/>
</dbReference>
<dbReference type="EMBL" id="JNCA01000006">
    <property type="protein sequence ID" value="KDN56119.1"/>
    <property type="molecule type" value="Genomic_DNA"/>
</dbReference>
<proteinExistence type="predicted"/>
<keyword evidence="2" id="KW-1185">Reference proteome</keyword>
<dbReference type="AlphaFoldDB" id="A0A066WYV9"/>
<dbReference type="RefSeq" id="WP_035657766.1">
    <property type="nucleotide sequence ID" value="NZ_JNCA01000006.1"/>
</dbReference>
<gene>
    <name evidence="1" type="ORF">FEM21_06710</name>
</gene>
<organism evidence="1 2">
    <name type="scientific">Flavobacterium seoulense</name>
    <dbReference type="NCBI Taxonomy" id="1492738"/>
    <lineage>
        <taxon>Bacteria</taxon>
        <taxon>Pseudomonadati</taxon>
        <taxon>Bacteroidota</taxon>
        <taxon>Flavobacteriia</taxon>
        <taxon>Flavobacteriales</taxon>
        <taxon>Flavobacteriaceae</taxon>
        <taxon>Flavobacterium</taxon>
    </lineage>
</organism>
<accession>A0A066WYV9</accession>
<sequence length="134" mass="15412">MDTCEEKKKLLLEMIAFATVDGQLNKKGYDFLFLIANELDYEKGGFIDLLNHELPKLPENLKLARIKQFYKLVVFFQNDGVLYTQDPDLIVHIAISMGLDTDAIKKLIKKVKNAPNNIISDDVLWDIFSDDVNY</sequence>
<dbReference type="PATRIC" id="fig|1492738.3.peg.665"/>
<dbReference type="STRING" id="1492738.FEM21_06710"/>
<evidence type="ECO:0000313" key="1">
    <source>
        <dbReference type="EMBL" id="KDN56119.1"/>
    </source>
</evidence>